<protein>
    <submittedName>
        <fullName evidence="5">NodT family efflux transporter outer membrane factor (OMF) lipoprotein</fullName>
    </submittedName>
</protein>
<feature type="coiled-coil region" evidence="3">
    <location>
        <begin position="356"/>
        <end position="383"/>
    </location>
</feature>
<dbReference type="EMBL" id="JACIGE010000007">
    <property type="protein sequence ID" value="MBB4247689.1"/>
    <property type="molecule type" value="Genomic_DNA"/>
</dbReference>
<dbReference type="GO" id="GO:0005886">
    <property type="term" value="C:plasma membrane"/>
    <property type="evidence" value="ECO:0007669"/>
    <property type="project" value="UniProtKB-SubCell"/>
</dbReference>
<dbReference type="SUPFAM" id="SSF56954">
    <property type="entry name" value="Outer membrane efflux proteins (OEP)"/>
    <property type="match status" value="1"/>
</dbReference>
<dbReference type="GO" id="GO:0015562">
    <property type="term" value="F:efflux transmembrane transporter activity"/>
    <property type="evidence" value="ECO:0007669"/>
    <property type="project" value="InterPro"/>
</dbReference>
<dbReference type="Gene3D" id="1.20.1600.10">
    <property type="entry name" value="Outer membrane efflux proteins (OEP)"/>
    <property type="match status" value="1"/>
</dbReference>
<keyword evidence="2" id="KW-1134">Transmembrane beta strand</keyword>
<sequence length="447" mass="47305">MPDAVQPELPTQWHATPTPAGATVDRDWWRNFGSDELADLVQSAEQQSLDLAAAEARVRQAAATERMASAALWPSLTGEGEAARSGRLGGSAEVSGSSVGAGLAASYEVDLWGRLRANRAGALASLQASTFDRDALRLSVTAAVASTWLQMVALRERITIGESHLATAERLLALIEARARAGAATSLEVVRQRGLLASQRRALASVRQQAEDVRTALLVLLGQTQLPASRSKRLADLSLPLINAGLPAELLSRRPDIARAEARLAAANADVLAARAALLPSLNLDARVGGSDSSLHRVFENPIYSLAAALSAPIFNAGRLAAGRDLAEARREELLASYRQSIVTAFGEVETAVNATRRLDEQVAAQAEELAHAERALVLAESRYRAGAETPIVLLDSQRSLYATQDAATQLKLARLQAAVALYRALGGGWSHAGKNSPAAARPRTTP</sequence>
<comment type="similarity">
    <text evidence="1 2">Belongs to the outer membrane factor (OMF) (TC 1.B.17) family.</text>
</comment>
<organism evidence="5 6">
    <name type="scientific">Rhodocyclus tenuis</name>
    <name type="common">Rhodospirillum tenue</name>
    <dbReference type="NCBI Taxonomy" id="1066"/>
    <lineage>
        <taxon>Bacteria</taxon>
        <taxon>Pseudomonadati</taxon>
        <taxon>Pseudomonadota</taxon>
        <taxon>Betaproteobacteria</taxon>
        <taxon>Rhodocyclales</taxon>
        <taxon>Rhodocyclaceae</taxon>
        <taxon>Rhodocyclus</taxon>
    </lineage>
</organism>
<evidence type="ECO:0000256" key="1">
    <source>
        <dbReference type="ARBA" id="ARBA00007613"/>
    </source>
</evidence>
<dbReference type="InterPro" id="IPR003423">
    <property type="entry name" value="OMP_efflux"/>
</dbReference>
<comment type="subcellular location">
    <subcellularLocation>
        <location evidence="2">Cell membrane</location>
        <topology evidence="2">Lipid-anchor</topology>
    </subcellularLocation>
</comment>
<evidence type="ECO:0000256" key="4">
    <source>
        <dbReference type="SAM" id="MobiDB-lite"/>
    </source>
</evidence>
<keyword evidence="2" id="KW-0812">Transmembrane</keyword>
<evidence type="ECO:0000256" key="3">
    <source>
        <dbReference type="SAM" id="Coils"/>
    </source>
</evidence>
<feature type="coiled-coil region" evidence="3">
    <location>
        <begin position="37"/>
        <end position="64"/>
    </location>
</feature>
<dbReference type="AlphaFoldDB" id="A0A840GHM9"/>
<keyword evidence="3" id="KW-0175">Coiled coil</keyword>
<keyword evidence="2" id="KW-0472">Membrane</keyword>
<dbReference type="Gene3D" id="2.20.200.10">
    <property type="entry name" value="Outer membrane efflux proteins (OEP)"/>
    <property type="match status" value="1"/>
</dbReference>
<evidence type="ECO:0000313" key="5">
    <source>
        <dbReference type="EMBL" id="MBB4247689.1"/>
    </source>
</evidence>
<accession>A0A840GHM9</accession>
<keyword evidence="2" id="KW-0564">Palmitate</keyword>
<dbReference type="NCBIfam" id="TIGR01845">
    <property type="entry name" value="outer_NodT"/>
    <property type="match status" value="1"/>
</dbReference>
<evidence type="ECO:0000313" key="6">
    <source>
        <dbReference type="Proteomes" id="UP000587070"/>
    </source>
</evidence>
<dbReference type="PANTHER" id="PTHR30203">
    <property type="entry name" value="OUTER MEMBRANE CATION EFFLUX PROTEIN"/>
    <property type="match status" value="1"/>
</dbReference>
<dbReference type="PANTHER" id="PTHR30203:SF33">
    <property type="entry name" value="BLR4455 PROTEIN"/>
    <property type="match status" value="1"/>
</dbReference>
<proteinExistence type="inferred from homology"/>
<keyword evidence="2 5" id="KW-0449">Lipoprotein</keyword>
<dbReference type="Pfam" id="PF02321">
    <property type="entry name" value="OEP"/>
    <property type="match status" value="2"/>
</dbReference>
<dbReference type="InterPro" id="IPR010131">
    <property type="entry name" value="MdtP/NodT-like"/>
</dbReference>
<comment type="caution">
    <text evidence="5">The sequence shown here is derived from an EMBL/GenBank/DDBJ whole genome shotgun (WGS) entry which is preliminary data.</text>
</comment>
<reference evidence="5 6" key="1">
    <citation type="submission" date="2020-08" db="EMBL/GenBank/DDBJ databases">
        <title>Genome sequencing of Purple Non-Sulfur Bacteria from various extreme environments.</title>
        <authorList>
            <person name="Mayer M."/>
        </authorList>
    </citation>
    <scope>NUCLEOTIDE SEQUENCE [LARGE SCALE GENOMIC DNA]</scope>
    <source>
        <strain evidence="5 6">2761</strain>
    </source>
</reference>
<evidence type="ECO:0000256" key="2">
    <source>
        <dbReference type="RuleBase" id="RU362097"/>
    </source>
</evidence>
<keyword evidence="6" id="KW-1185">Reference proteome</keyword>
<gene>
    <name evidence="5" type="ORF">GGD90_002074</name>
</gene>
<feature type="region of interest" description="Disordered" evidence="4">
    <location>
        <begin position="1"/>
        <end position="22"/>
    </location>
</feature>
<dbReference type="Proteomes" id="UP000587070">
    <property type="component" value="Unassembled WGS sequence"/>
</dbReference>
<name>A0A840GHM9_RHOTE</name>